<gene>
    <name evidence="4" type="primary">LOC100201667</name>
</gene>
<dbReference type="SUPFAM" id="SSF53474">
    <property type="entry name" value="alpha/beta-Hydrolases"/>
    <property type="match status" value="1"/>
</dbReference>
<dbReference type="InterPro" id="IPR022742">
    <property type="entry name" value="Hydrolase_4"/>
</dbReference>
<dbReference type="Proteomes" id="UP001652625">
    <property type="component" value="Chromosome 09"/>
</dbReference>
<protein>
    <submittedName>
        <fullName evidence="4">Lysophosphatidylserine lipase ABHD12 isoform X3</fullName>
    </submittedName>
</protein>
<organism evidence="3 4">
    <name type="scientific">Hydra vulgaris</name>
    <name type="common">Hydra</name>
    <name type="synonym">Hydra attenuata</name>
    <dbReference type="NCBI Taxonomy" id="6087"/>
    <lineage>
        <taxon>Eukaryota</taxon>
        <taxon>Metazoa</taxon>
        <taxon>Cnidaria</taxon>
        <taxon>Hydrozoa</taxon>
        <taxon>Hydroidolina</taxon>
        <taxon>Anthoathecata</taxon>
        <taxon>Aplanulata</taxon>
        <taxon>Hydridae</taxon>
        <taxon>Hydra</taxon>
    </lineage>
</organism>
<dbReference type="PANTHER" id="PTHR12277:SF194">
    <property type="entry name" value="FI04476P"/>
    <property type="match status" value="1"/>
</dbReference>
<sequence>MSSDATKKARSTFFSKWSLVISKFMWSLWSILTFLVFCYIAFSALVLYSKEVKMEIIYSHRIRSPWFANLSSCIDFGLVKCEQVYLNGYAGKLGAWFISPASQQYITREAYILYLHGNMGSRAMHHRVQFYKRLSKMGYHILAIDYRGFGDSEGSPSEEGLVEDSKIAYKWLNNRARGFAIYVWGHSLGSAVAVQLSSWLNAERTQLNGVVLEAPFNNITDAIMQIPLALPLYQFLPNFESYLDDVKNVFLSTFWIQKVTSPTLILHDVSDSIININLARKLYAVAKGNGSTNVRMIEFDEQLDHCEVSSAKQFKKLFSDFVFHTS</sequence>
<keyword evidence="1" id="KW-0472">Membrane</keyword>
<dbReference type="PANTHER" id="PTHR12277">
    <property type="entry name" value="ALPHA/BETA HYDROLASE DOMAIN-CONTAINING PROTEIN"/>
    <property type="match status" value="1"/>
</dbReference>
<keyword evidence="3" id="KW-1185">Reference proteome</keyword>
<dbReference type="Gene3D" id="3.40.50.1820">
    <property type="entry name" value="alpha/beta hydrolase"/>
    <property type="match status" value="1"/>
</dbReference>
<keyword evidence="1" id="KW-0812">Transmembrane</keyword>
<name>A0ABM4CJN7_HYDVU</name>
<dbReference type="GeneID" id="100201667"/>
<proteinExistence type="predicted"/>
<dbReference type="InterPro" id="IPR029058">
    <property type="entry name" value="AB_hydrolase_fold"/>
</dbReference>
<dbReference type="Pfam" id="PF12146">
    <property type="entry name" value="Hydrolase_4"/>
    <property type="match status" value="1"/>
</dbReference>
<evidence type="ECO:0000313" key="4">
    <source>
        <dbReference type="RefSeq" id="XP_065661969.1"/>
    </source>
</evidence>
<accession>A0ABM4CJN7</accession>
<reference evidence="4" key="1">
    <citation type="submission" date="2025-08" db="UniProtKB">
        <authorList>
            <consortium name="RefSeq"/>
        </authorList>
    </citation>
    <scope>IDENTIFICATION</scope>
</reference>
<feature type="transmembrane region" description="Helical" evidence="1">
    <location>
        <begin position="26"/>
        <end position="48"/>
    </location>
</feature>
<evidence type="ECO:0000313" key="3">
    <source>
        <dbReference type="Proteomes" id="UP001652625"/>
    </source>
</evidence>
<evidence type="ECO:0000256" key="1">
    <source>
        <dbReference type="SAM" id="Phobius"/>
    </source>
</evidence>
<evidence type="ECO:0000259" key="2">
    <source>
        <dbReference type="Pfam" id="PF12146"/>
    </source>
</evidence>
<dbReference type="RefSeq" id="XP_065661969.1">
    <property type="nucleotide sequence ID" value="XM_065805897.1"/>
</dbReference>
<feature type="domain" description="Serine aminopeptidase S33" evidence="2">
    <location>
        <begin position="110"/>
        <end position="226"/>
    </location>
</feature>
<keyword evidence="1" id="KW-1133">Transmembrane helix</keyword>